<dbReference type="AlphaFoldDB" id="A0A3N7FV88"/>
<evidence type="ECO:0000313" key="2">
    <source>
        <dbReference type="Proteomes" id="UP000006729"/>
    </source>
</evidence>
<sequence>MLHFGISTTFRIRSGYAPATLNKDCHLHLHYDSIVVSFSSCIYLDVEYLLRSFYAPWFSC</sequence>
<dbReference type="Proteomes" id="UP000006729">
    <property type="component" value="Chromosome 12"/>
</dbReference>
<protein>
    <submittedName>
        <fullName evidence="1">Uncharacterized protein</fullName>
    </submittedName>
</protein>
<dbReference type="Gramene" id="Potri.012G077450.1.v4.1">
    <property type="protein sequence ID" value="Potri.012G077450.1.v4.1"/>
    <property type="gene ID" value="Potri.012G077450.v4.1"/>
</dbReference>
<accession>A0A3N7FV88</accession>
<reference evidence="1 2" key="1">
    <citation type="journal article" date="2006" name="Science">
        <title>The genome of black cottonwood, Populus trichocarpa (Torr. &amp; Gray).</title>
        <authorList>
            <person name="Tuskan G.A."/>
            <person name="Difazio S."/>
            <person name="Jansson S."/>
            <person name="Bohlmann J."/>
            <person name="Grigoriev I."/>
            <person name="Hellsten U."/>
            <person name="Putnam N."/>
            <person name="Ralph S."/>
            <person name="Rombauts S."/>
            <person name="Salamov A."/>
            <person name="Schein J."/>
            <person name="Sterck L."/>
            <person name="Aerts A."/>
            <person name="Bhalerao R.R."/>
            <person name="Bhalerao R.P."/>
            <person name="Blaudez D."/>
            <person name="Boerjan W."/>
            <person name="Brun A."/>
            <person name="Brunner A."/>
            <person name="Busov V."/>
            <person name="Campbell M."/>
            <person name="Carlson J."/>
            <person name="Chalot M."/>
            <person name="Chapman J."/>
            <person name="Chen G.L."/>
            <person name="Cooper D."/>
            <person name="Coutinho P.M."/>
            <person name="Couturier J."/>
            <person name="Covert S."/>
            <person name="Cronk Q."/>
            <person name="Cunningham R."/>
            <person name="Davis J."/>
            <person name="Degroeve S."/>
            <person name="Dejardin A."/>
            <person name="Depamphilis C."/>
            <person name="Detter J."/>
            <person name="Dirks B."/>
            <person name="Dubchak I."/>
            <person name="Duplessis S."/>
            <person name="Ehlting J."/>
            <person name="Ellis B."/>
            <person name="Gendler K."/>
            <person name="Goodstein D."/>
            <person name="Gribskov M."/>
            <person name="Grimwood J."/>
            <person name="Groover A."/>
            <person name="Gunter L."/>
            <person name="Hamberger B."/>
            <person name="Heinze B."/>
            <person name="Helariutta Y."/>
            <person name="Henrissat B."/>
            <person name="Holligan D."/>
            <person name="Holt R."/>
            <person name="Huang W."/>
            <person name="Islam-Faridi N."/>
            <person name="Jones S."/>
            <person name="Jones-Rhoades M."/>
            <person name="Jorgensen R."/>
            <person name="Joshi C."/>
            <person name="Kangasjarvi J."/>
            <person name="Karlsson J."/>
            <person name="Kelleher C."/>
            <person name="Kirkpatrick R."/>
            <person name="Kirst M."/>
            <person name="Kohler A."/>
            <person name="Kalluri U."/>
            <person name="Larimer F."/>
            <person name="Leebens-Mack J."/>
            <person name="Leple J.C."/>
            <person name="Locascio P."/>
            <person name="Lou Y."/>
            <person name="Lucas S."/>
            <person name="Martin F."/>
            <person name="Montanini B."/>
            <person name="Napoli C."/>
            <person name="Nelson D.R."/>
            <person name="Nelson C."/>
            <person name="Nieminen K."/>
            <person name="Nilsson O."/>
            <person name="Pereda V."/>
            <person name="Peter G."/>
            <person name="Philippe R."/>
            <person name="Pilate G."/>
            <person name="Poliakov A."/>
            <person name="Razumovskaya J."/>
            <person name="Richardson P."/>
            <person name="Rinaldi C."/>
            <person name="Ritland K."/>
            <person name="Rouze P."/>
            <person name="Ryaboy D."/>
            <person name="Schmutz J."/>
            <person name="Schrader J."/>
            <person name="Segerman B."/>
            <person name="Shin H."/>
            <person name="Siddiqui A."/>
            <person name="Sterky F."/>
            <person name="Terry A."/>
            <person name="Tsai C.J."/>
            <person name="Uberbacher E."/>
            <person name="Unneberg P."/>
            <person name="Vahala J."/>
            <person name="Wall K."/>
            <person name="Wessler S."/>
            <person name="Yang G."/>
            <person name="Yin T."/>
            <person name="Douglas C."/>
            <person name="Marra M."/>
            <person name="Sandberg G."/>
            <person name="Van de Peer Y."/>
            <person name="Rokhsar D."/>
        </authorList>
    </citation>
    <scope>NUCLEOTIDE SEQUENCE [LARGE SCALE GENOMIC DNA]</scope>
    <source>
        <strain evidence="2">cv. Nisqually</strain>
        <strain evidence="1">Nisqually-1</strain>
    </source>
</reference>
<dbReference type="EMBL" id="CM009301">
    <property type="protein sequence ID" value="RQO98432.1"/>
    <property type="molecule type" value="Genomic_DNA"/>
</dbReference>
<gene>
    <name evidence="1" type="ORF">POPTR_012G077450</name>
</gene>
<name>A0A3N7FV88_POPTR</name>
<dbReference type="InParanoid" id="A0A3N7FV88"/>
<reference evidence="1" key="2">
    <citation type="submission" date="2017-07" db="EMBL/GenBank/DDBJ databases">
        <title>WGS assembly of Populus trichocarpa.</title>
        <authorList>
            <person name="Tuskan G."/>
            <person name="Difazio S."/>
            <person name="Jansson S."/>
            <person name="Bohlmann J."/>
            <person name="Grigoriev I."/>
            <person name="Hellsten U."/>
            <person name="Putnam N."/>
            <person name="Ralph S."/>
            <person name="Rombauts S."/>
            <person name="Salamov A."/>
            <person name="Schein J."/>
            <person name="Sterck L."/>
            <person name="Aerts A."/>
            <person name="Bhalerao R."/>
            <person name="Bhalerao R."/>
            <person name="Blaudez D."/>
            <person name="Boerjan W."/>
            <person name="Brun A."/>
            <person name="Brunner A."/>
            <person name="Busov V."/>
            <person name="Campbell M."/>
            <person name="Carlson J."/>
            <person name="Chalot M."/>
            <person name="Chapman J."/>
            <person name="Chen G."/>
            <person name="Cooper D."/>
            <person name="Coutinho P."/>
            <person name="Couturier J."/>
            <person name="Covert S."/>
            <person name="Cronk Q."/>
            <person name="Cunningham R."/>
            <person name="Davis J."/>
            <person name="Degroeve S."/>
            <person name="Dejardin A."/>
            <person name="Depamphilis C."/>
            <person name="Detter J."/>
            <person name="Dirks B."/>
            <person name="Dubchak I."/>
            <person name="Duplessis S."/>
            <person name="Ehlting J."/>
            <person name="Ellis B."/>
            <person name="Gendler K."/>
            <person name="Goodstein D."/>
            <person name="Gribskov M."/>
            <person name="Grimwood J."/>
            <person name="Groover A."/>
            <person name="Gunter L."/>
            <person name="Hamberger B."/>
            <person name="Heinze B."/>
            <person name="Helariutta Y."/>
            <person name="Henrissat B."/>
            <person name="Holligan D."/>
            <person name="Holt R."/>
            <person name="Huang W."/>
            <person name="Islam-Faridi N."/>
            <person name="Jones S."/>
            <person name="Jones-Rhoades M."/>
            <person name="Jorgensen R."/>
            <person name="Joshi C."/>
            <person name="Kangasjarvi J."/>
            <person name="Karlsson J."/>
            <person name="Kelleher C."/>
            <person name="Kirkpatrick R."/>
            <person name="Kirst M."/>
            <person name="Kohler A."/>
            <person name="Kalluri U."/>
            <person name="Larimer F."/>
            <person name="Leebens-Mack J."/>
            <person name="Leple J."/>
            <person name="Locascio P."/>
            <person name="Lou Y."/>
            <person name="Lucas S."/>
            <person name="Martin F."/>
            <person name="Montanini B."/>
            <person name="Napoli C."/>
            <person name="Nelson D."/>
            <person name="Nelson C."/>
            <person name="Nieminen K."/>
            <person name="Nilsson O."/>
            <person name="Pereda V."/>
            <person name="Peter G."/>
            <person name="Philippe R."/>
            <person name="Pilate G."/>
            <person name="Poliakov A."/>
            <person name="Razumovskaya J."/>
            <person name="Richardson P."/>
            <person name="Rinaldi C."/>
            <person name="Ritland K."/>
            <person name="Rouze P."/>
            <person name="Ryaboy D."/>
            <person name="Schmutz J."/>
            <person name="Schrader J."/>
            <person name="Segerman B."/>
            <person name="Shin H."/>
            <person name="Siddiqui A."/>
            <person name="Sterky F."/>
            <person name="Terry A."/>
            <person name="Tsai C."/>
            <person name="Uberbacher E."/>
            <person name="Unneberg P."/>
            <person name="Vahala J."/>
            <person name="Wall K."/>
            <person name="Wessler S."/>
            <person name="Yang G."/>
            <person name="Yin T."/>
            <person name="Douglas C."/>
            <person name="Marra M."/>
            <person name="Sandberg G."/>
            <person name="Van De Peer Y."/>
            <person name="Rokhsar D."/>
        </authorList>
    </citation>
    <scope>NUCLEOTIDE SEQUENCE</scope>
    <source>
        <strain evidence="1">Nisqually-1</strain>
    </source>
</reference>
<organism evidence="1 2">
    <name type="scientific">Populus trichocarpa</name>
    <name type="common">Western balsam poplar</name>
    <name type="synonym">Populus balsamifera subsp. trichocarpa</name>
    <dbReference type="NCBI Taxonomy" id="3694"/>
    <lineage>
        <taxon>Eukaryota</taxon>
        <taxon>Viridiplantae</taxon>
        <taxon>Streptophyta</taxon>
        <taxon>Embryophyta</taxon>
        <taxon>Tracheophyta</taxon>
        <taxon>Spermatophyta</taxon>
        <taxon>Magnoliopsida</taxon>
        <taxon>eudicotyledons</taxon>
        <taxon>Gunneridae</taxon>
        <taxon>Pentapetalae</taxon>
        <taxon>rosids</taxon>
        <taxon>fabids</taxon>
        <taxon>Malpighiales</taxon>
        <taxon>Salicaceae</taxon>
        <taxon>Saliceae</taxon>
        <taxon>Populus</taxon>
    </lineage>
</organism>
<keyword evidence="2" id="KW-1185">Reference proteome</keyword>
<proteinExistence type="predicted"/>
<evidence type="ECO:0000313" key="1">
    <source>
        <dbReference type="EMBL" id="RQO98432.1"/>
    </source>
</evidence>
<dbReference type="EMBL" id="CM009301">
    <property type="protein sequence ID" value="RQO98433.1"/>
    <property type="molecule type" value="Genomic_DNA"/>
</dbReference>